<dbReference type="RefSeq" id="WP_152307348.1">
    <property type="nucleotide sequence ID" value="NZ_CP043617.1"/>
</dbReference>
<keyword evidence="6" id="KW-1185">Reference proteome</keyword>
<evidence type="ECO:0000313" key="6">
    <source>
        <dbReference type="Proteomes" id="UP000326944"/>
    </source>
</evidence>
<evidence type="ECO:0000256" key="2">
    <source>
        <dbReference type="ARBA" id="ARBA00023054"/>
    </source>
</evidence>
<evidence type="ECO:0000313" key="5">
    <source>
        <dbReference type="EMBL" id="QFR49405.1"/>
    </source>
</evidence>
<dbReference type="EMBL" id="CP043617">
    <property type="protein sequence ID" value="QFR49405.1"/>
    <property type="molecule type" value="Genomic_DNA"/>
</dbReference>
<reference evidence="5 6" key="1">
    <citation type="submission" date="2019-09" db="EMBL/GenBank/DDBJ databases">
        <title>Sulfurimonas gotlandica sp. nov., a chemoautotrophic and psychrotolerant epsilonproteobacterium isolated from a pelagic redoxcline, and an emended description of the genus Sulfurimonas.</title>
        <authorList>
            <person name="Wang S."/>
            <person name="Jiang L."/>
            <person name="Shao S."/>
        </authorList>
    </citation>
    <scope>NUCLEOTIDE SEQUENCE [LARGE SCALE GENOMIC DNA]</scope>
    <source>
        <strain evidence="5 6">GYSZ_1</strain>
    </source>
</reference>
<dbReference type="OrthoDB" id="9778236at2"/>
<comment type="subcellular location">
    <subcellularLocation>
        <location evidence="1">Cell envelope</location>
    </subcellularLocation>
</comment>
<dbReference type="AlphaFoldDB" id="A0A5P8P113"/>
<gene>
    <name evidence="5" type="ORF">FJR48_06560</name>
</gene>
<evidence type="ECO:0000256" key="1">
    <source>
        <dbReference type="ARBA" id="ARBA00004196"/>
    </source>
</evidence>
<dbReference type="Gene3D" id="1.10.287.470">
    <property type="entry name" value="Helix hairpin bin"/>
    <property type="match status" value="1"/>
</dbReference>
<proteinExistence type="predicted"/>
<sequence>MRFFGLFLFLVTIFFFNGCFNSNDKTQKFYGNVDVRTVSLAFRVSGKLTSIDFDEGEKVKKGQVIAKLDDAPYIEHLNQIEAQISMQKAKIAKLEKGFRKEEIKKAEAKLLQSQVERDRLKKEFIRTKNLYVKKALSEERYDNAKAAYDNSKAAYLFAKSSLEELQNGYEKEDILSAKANLEALQAQRNLHKINLEDTILISPTNGTIITRVYEVGSIVSPSQYVVEIAKDNEYWVRSYVSEGYLTDIKVGQIAEVYTDGGQIYKGKVSFISPIAEFTPKTVQTEELRTDLVYRFRIVLDSFDDAIKQGMPVTVTFPNIDFNK</sequence>
<dbReference type="Pfam" id="PF25881">
    <property type="entry name" value="HH_YBHG"/>
    <property type="match status" value="1"/>
</dbReference>
<keyword evidence="2 3" id="KW-0175">Coiled coil</keyword>
<dbReference type="Gene3D" id="2.40.50.100">
    <property type="match status" value="1"/>
</dbReference>
<dbReference type="SUPFAM" id="SSF111369">
    <property type="entry name" value="HlyD-like secretion proteins"/>
    <property type="match status" value="2"/>
</dbReference>
<dbReference type="InterPro" id="IPR050465">
    <property type="entry name" value="UPF0194_transport"/>
</dbReference>
<protein>
    <submittedName>
        <fullName evidence="5">HlyD family efflux transporter periplasmic adaptor subunit</fullName>
    </submittedName>
</protein>
<dbReference type="PANTHER" id="PTHR32347">
    <property type="entry name" value="EFFLUX SYSTEM COMPONENT YKNX-RELATED"/>
    <property type="match status" value="1"/>
</dbReference>
<accession>A0A5P8P113</accession>
<feature type="domain" description="YbhG-like alpha-helical hairpin" evidence="4">
    <location>
        <begin position="68"/>
        <end position="196"/>
    </location>
</feature>
<evidence type="ECO:0000259" key="4">
    <source>
        <dbReference type="Pfam" id="PF25881"/>
    </source>
</evidence>
<dbReference type="PANTHER" id="PTHR32347:SF29">
    <property type="entry name" value="UPF0194 MEMBRANE PROTEIN YBHG"/>
    <property type="match status" value="1"/>
</dbReference>
<dbReference type="GO" id="GO:0042597">
    <property type="term" value="C:periplasmic space"/>
    <property type="evidence" value="ECO:0007669"/>
    <property type="project" value="UniProtKB-SubCell"/>
</dbReference>
<dbReference type="KEGG" id="sulg:FJR48_06560"/>
<feature type="coiled-coil region" evidence="3">
    <location>
        <begin position="77"/>
        <end position="123"/>
    </location>
</feature>
<dbReference type="Gene3D" id="2.40.30.170">
    <property type="match status" value="1"/>
</dbReference>
<name>A0A5P8P113_9BACT</name>
<dbReference type="InterPro" id="IPR059052">
    <property type="entry name" value="HH_YbhG-like"/>
</dbReference>
<dbReference type="Proteomes" id="UP000326944">
    <property type="component" value="Chromosome"/>
</dbReference>
<evidence type="ECO:0000256" key="3">
    <source>
        <dbReference type="SAM" id="Coils"/>
    </source>
</evidence>
<organism evidence="5 6">
    <name type="scientific">Sulfurimonas lithotrophica</name>
    <dbReference type="NCBI Taxonomy" id="2590022"/>
    <lineage>
        <taxon>Bacteria</taxon>
        <taxon>Pseudomonadati</taxon>
        <taxon>Campylobacterota</taxon>
        <taxon>Epsilonproteobacteria</taxon>
        <taxon>Campylobacterales</taxon>
        <taxon>Sulfurimonadaceae</taxon>
        <taxon>Sulfurimonas</taxon>
    </lineage>
</organism>